<dbReference type="AlphaFoldDB" id="A0AA36B5Y3"/>
<name>A0AA36B5Y3_OCTVU</name>
<keyword evidence="3" id="KW-1185">Reference proteome</keyword>
<feature type="region of interest" description="Disordered" evidence="1">
    <location>
        <begin position="66"/>
        <end position="87"/>
    </location>
</feature>
<accession>A0AA36B5Y3</accession>
<dbReference type="EMBL" id="OX597822">
    <property type="protein sequence ID" value="CAI9728008.1"/>
    <property type="molecule type" value="Genomic_DNA"/>
</dbReference>
<evidence type="ECO:0000256" key="1">
    <source>
        <dbReference type="SAM" id="MobiDB-lite"/>
    </source>
</evidence>
<evidence type="ECO:0000313" key="2">
    <source>
        <dbReference type="EMBL" id="CAI9728008.1"/>
    </source>
</evidence>
<reference evidence="2" key="1">
    <citation type="submission" date="2023-08" db="EMBL/GenBank/DDBJ databases">
        <authorList>
            <person name="Alioto T."/>
            <person name="Alioto T."/>
            <person name="Gomez Garrido J."/>
        </authorList>
    </citation>
    <scope>NUCLEOTIDE SEQUENCE</scope>
</reference>
<proteinExistence type="predicted"/>
<dbReference type="Proteomes" id="UP001162480">
    <property type="component" value="Chromosome 9"/>
</dbReference>
<protein>
    <submittedName>
        <fullName evidence="2">Uncharacterized protein</fullName>
    </submittedName>
</protein>
<organism evidence="2 3">
    <name type="scientific">Octopus vulgaris</name>
    <name type="common">Common octopus</name>
    <dbReference type="NCBI Taxonomy" id="6645"/>
    <lineage>
        <taxon>Eukaryota</taxon>
        <taxon>Metazoa</taxon>
        <taxon>Spiralia</taxon>
        <taxon>Lophotrochozoa</taxon>
        <taxon>Mollusca</taxon>
        <taxon>Cephalopoda</taxon>
        <taxon>Coleoidea</taxon>
        <taxon>Octopodiformes</taxon>
        <taxon>Octopoda</taxon>
        <taxon>Incirrata</taxon>
        <taxon>Octopodidae</taxon>
        <taxon>Octopus</taxon>
    </lineage>
</organism>
<gene>
    <name evidence="2" type="ORF">OCTVUL_1B009584</name>
</gene>
<sequence>MLLFIVVSTENIGTVAFGKFFSLSSATFRSDLEDTVARLPKSYDYRDNLGKRREEEIMLVMVGDDGNGIGGGENSHDGLGEDGSVGV</sequence>
<evidence type="ECO:0000313" key="3">
    <source>
        <dbReference type="Proteomes" id="UP001162480"/>
    </source>
</evidence>